<dbReference type="GO" id="GO:0005829">
    <property type="term" value="C:cytosol"/>
    <property type="evidence" value="ECO:0007669"/>
    <property type="project" value="TreeGrafter"/>
</dbReference>
<dbReference type="EMBL" id="CDMZ01001558">
    <property type="protein sequence ID" value="CEM34392.1"/>
    <property type="molecule type" value="Genomic_DNA"/>
</dbReference>
<dbReference type="Gene3D" id="3.80.10.10">
    <property type="entry name" value="Ribonuclease Inhibitor"/>
    <property type="match status" value="2"/>
</dbReference>
<protein>
    <submittedName>
        <fullName evidence="5">Uncharacterized protein</fullName>
    </submittedName>
</protein>
<name>A0A0G4GUE3_9ALVE</name>
<dbReference type="GO" id="GO:0048471">
    <property type="term" value="C:perinuclear region of cytoplasm"/>
    <property type="evidence" value="ECO:0007669"/>
    <property type="project" value="TreeGrafter"/>
</dbReference>
<dbReference type="PhylomeDB" id="A0A0G4GUE3"/>
<feature type="region of interest" description="Disordered" evidence="4">
    <location>
        <begin position="957"/>
        <end position="977"/>
    </location>
</feature>
<keyword evidence="2" id="KW-0433">Leucine-rich repeat</keyword>
<sequence>MPPKKGAQGGAKGTAKVMKADDGKAESLKVPTADEALAILLQQMPLTSETFSDLARNRESFSLAWLASHVIARTDRFADLPTSLDLSGTQGLTEDDIYFLINNVPSSIEEIKLDALAVKGNAYNLFLRFLTMRKLEATAQEEENGENRNTRSAALRRQMKEKRPNKETEVPIVTTFIFAENSFGPQENPECFSFFSLMLPYLERLILNDNPLGDVGIGGLGASLEKVPQKAFRLKELSLENVRLSPQGMASLKRGVEGRSLPVEKLSLSRNELPQAEVESFSDLLTDSSLPHLKSLLMSKCGLKDQQAKVIVQKIGTGGVKKLEVLDLGENECTGAFLSDTGKALKTKCVPQMRGLNLMGMSFVENKNPISQFLSALSSRECPPSLRVDMELKGKQMHPVRVRSLATGEYPPIRILSLDLENQTVSMFLRALVGTDGSPPPPQCCEVLDVDFHFGFEKNDEFDEGLQLLTKAIVLNRLIPVRKLRLQGSAWMGDEEETALAKAAQPQPKHELTKTVTAFTESLCLGNLPNMRDFAFGDFRLPESARFHLAAAFEAGRFSGLHSLSLGVDVGKGDAGEGFGKDGTDAVMEAIVSSEEGMPLLEELSIKDGKPEEGAGGSLGVALNSNKMPNVSKISIHGLTPEGMRGLGDAAREGGMARVSSLSLSEESGPSRNAARGETWMPFFEGIGESQDGLPMLKHLHLHESGPLHYDPYNRPTAAALFKLPALQSLSGEETTMCDGLTFRLDYDHIPEFADKVRHGQLLLHFTAPRPENPFLGGLPRGGIGIIPPRVGYQGQSVDSVIHAIAESENGLPPSIGYLNLSGGRVSIQALAALATSPVGVSRGKVANLERLDLRGCRMGDGHMRELGRVFSAHGPCRKMTKICLDRNRITAKGVSAFIKELPPQSFPRLEVLTLGDQESVKEDKKKEKSFDAAVKKIFDKAERDEKVGRHAWFGTYASGGSNSDIGEHLASESEDE</sequence>
<dbReference type="GO" id="GO:0005096">
    <property type="term" value="F:GTPase activator activity"/>
    <property type="evidence" value="ECO:0007669"/>
    <property type="project" value="UniProtKB-KW"/>
</dbReference>
<evidence type="ECO:0000256" key="3">
    <source>
        <dbReference type="ARBA" id="ARBA00022737"/>
    </source>
</evidence>
<dbReference type="SMART" id="SM00368">
    <property type="entry name" value="LRR_RI"/>
    <property type="match status" value="3"/>
</dbReference>
<dbReference type="GO" id="GO:0031267">
    <property type="term" value="F:small GTPase binding"/>
    <property type="evidence" value="ECO:0007669"/>
    <property type="project" value="TreeGrafter"/>
</dbReference>
<reference evidence="5" key="1">
    <citation type="submission" date="2014-11" db="EMBL/GenBank/DDBJ databases">
        <authorList>
            <person name="Otto D Thomas"/>
            <person name="Naeem Raeece"/>
        </authorList>
    </citation>
    <scope>NUCLEOTIDE SEQUENCE</scope>
</reference>
<dbReference type="VEuPathDB" id="CryptoDB:Cvel_5219"/>
<dbReference type="InterPro" id="IPR001611">
    <property type="entry name" value="Leu-rich_rpt"/>
</dbReference>
<dbReference type="PANTHER" id="PTHR24113">
    <property type="entry name" value="RAN GTPASE-ACTIVATING PROTEIN 1"/>
    <property type="match status" value="1"/>
</dbReference>
<feature type="compositionally biased region" description="Basic and acidic residues" evidence="4">
    <location>
        <begin position="966"/>
        <end position="977"/>
    </location>
</feature>
<evidence type="ECO:0000256" key="4">
    <source>
        <dbReference type="SAM" id="MobiDB-lite"/>
    </source>
</evidence>
<accession>A0A0G4GUE3</accession>
<dbReference type="PANTHER" id="PTHR24113:SF12">
    <property type="entry name" value="RAN GTPASE-ACTIVATING PROTEIN 1"/>
    <property type="match status" value="1"/>
</dbReference>
<dbReference type="GO" id="GO:0006913">
    <property type="term" value="P:nucleocytoplasmic transport"/>
    <property type="evidence" value="ECO:0007669"/>
    <property type="project" value="TreeGrafter"/>
</dbReference>
<keyword evidence="3" id="KW-0677">Repeat</keyword>
<evidence type="ECO:0000256" key="1">
    <source>
        <dbReference type="ARBA" id="ARBA00022468"/>
    </source>
</evidence>
<organism evidence="5">
    <name type="scientific">Chromera velia CCMP2878</name>
    <dbReference type="NCBI Taxonomy" id="1169474"/>
    <lineage>
        <taxon>Eukaryota</taxon>
        <taxon>Sar</taxon>
        <taxon>Alveolata</taxon>
        <taxon>Colpodellida</taxon>
        <taxon>Chromeraceae</taxon>
        <taxon>Chromera</taxon>
    </lineage>
</organism>
<gene>
    <name evidence="5" type="ORF">Cvel_5219</name>
</gene>
<evidence type="ECO:0000313" key="5">
    <source>
        <dbReference type="EMBL" id="CEM34392.1"/>
    </source>
</evidence>
<dbReference type="Pfam" id="PF13516">
    <property type="entry name" value="LRR_6"/>
    <property type="match status" value="1"/>
</dbReference>
<proteinExistence type="predicted"/>
<evidence type="ECO:0000256" key="2">
    <source>
        <dbReference type="ARBA" id="ARBA00022614"/>
    </source>
</evidence>
<dbReference type="AlphaFoldDB" id="A0A0G4GUE3"/>
<dbReference type="InterPro" id="IPR027038">
    <property type="entry name" value="RanGap"/>
</dbReference>
<dbReference type="InterPro" id="IPR032675">
    <property type="entry name" value="LRR_dom_sf"/>
</dbReference>
<dbReference type="SUPFAM" id="SSF52047">
    <property type="entry name" value="RNI-like"/>
    <property type="match status" value="2"/>
</dbReference>
<dbReference type="GO" id="GO:0005634">
    <property type="term" value="C:nucleus"/>
    <property type="evidence" value="ECO:0007669"/>
    <property type="project" value="TreeGrafter"/>
</dbReference>
<keyword evidence="1" id="KW-0343">GTPase activation</keyword>